<proteinExistence type="inferred from homology"/>
<dbReference type="Gene3D" id="3.90.105.20">
    <property type="match status" value="1"/>
</dbReference>
<comment type="similarity">
    <text evidence="1">Belongs to the universal ribosomal protein uL10 family.</text>
</comment>
<dbReference type="Gene3D" id="3.30.70.1730">
    <property type="match status" value="1"/>
</dbReference>
<dbReference type="GO" id="GO:0003723">
    <property type="term" value="F:RNA binding"/>
    <property type="evidence" value="ECO:0007669"/>
    <property type="project" value="TreeGrafter"/>
</dbReference>
<organism evidence="3 4">
    <name type="scientific">Reticulomyxa filosa</name>
    <dbReference type="NCBI Taxonomy" id="46433"/>
    <lineage>
        <taxon>Eukaryota</taxon>
        <taxon>Sar</taxon>
        <taxon>Rhizaria</taxon>
        <taxon>Retaria</taxon>
        <taxon>Foraminifera</taxon>
        <taxon>Monothalamids</taxon>
        <taxon>Reticulomyxidae</taxon>
        <taxon>Reticulomyxa</taxon>
    </lineage>
</organism>
<gene>
    <name evidence="3" type="ORF">RFI_30772</name>
</gene>
<dbReference type="OrthoDB" id="10262308at2759"/>
<keyword evidence="4" id="KW-1185">Reference proteome</keyword>
<dbReference type="PANTHER" id="PTHR45841:SF1">
    <property type="entry name" value="MRNA TURNOVER PROTEIN 4 HOMOLOG"/>
    <property type="match status" value="1"/>
</dbReference>
<dbReference type="GO" id="GO:0006364">
    <property type="term" value="P:rRNA processing"/>
    <property type="evidence" value="ECO:0007669"/>
    <property type="project" value="TreeGrafter"/>
</dbReference>
<dbReference type="EMBL" id="ASPP01026964">
    <property type="protein sequence ID" value="ETO06614.1"/>
    <property type="molecule type" value="Genomic_DNA"/>
</dbReference>
<sequence>MGKIAPTIVALGKSSEDEYRKDLHKLCQSLQGNAKGNTRGLFFGNTEPKDAIEWFGRYEVATVPKTGFVATETFIIRKGALDSTQFNHSQEYQLRQLGLLVQLKHGQLLLERDFVSSAGCWYDDLMEGITFFFFEERNELFGNCKFIKFNFFVSMNKIIIIIIKGLWDQKQAKFRIVLHGYWSNDQFVTLNDNQNEAPDTNEQDEEKFLQDKNADYDTFGNTANDQIGRSNAFFEKLLKGNKGRAFDDDEDDNDNNNDNKDNEENDNEDGDDDGNEDNNDNKDEFDITMKESNTNSQNGADTAIDDALFLESD</sequence>
<evidence type="ECO:0000256" key="1">
    <source>
        <dbReference type="ARBA" id="ARBA00008889"/>
    </source>
</evidence>
<protein>
    <submittedName>
        <fullName evidence="3">Uncharacterized protein</fullName>
    </submittedName>
</protein>
<dbReference type="InterPro" id="IPR043164">
    <property type="entry name" value="Ribosomal_uL10-like_insert_sf"/>
</dbReference>
<feature type="compositionally biased region" description="Basic and acidic residues" evidence="2">
    <location>
        <begin position="279"/>
        <end position="289"/>
    </location>
</feature>
<comment type="caution">
    <text evidence="3">The sequence shown here is derived from an EMBL/GenBank/DDBJ whole genome shotgun (WGS) entry which is preliminary data.</text>
</comment>
<dbReference type="GO" id="GO:0000956">
    <property type="term" value="P:nuclear-transcribed mRNA catabolic process"/>
    <property type="evidence" value="ECO:0007669"/>
    <property type="project" value="TreeGrafter"/>
</dbReference>
<dbReference type="GO" id="GO:0005730">
    <property type="term" value="C:nucleolus"/>
    <property type="evidence" value="ECO:0007669"/>
    <property type="project" value="TreeGrafter"/>
</dbReference>
<evidence type="ECO:0000313" key="4">
    <source>
        <dbReference type="Proteomes" id="UP000023152"/>
    </source>
</evidence>
<feature type="region of interest" description="Disordered" evidence="2">
    <location>
        <begin position="244"/>
        <end position="313"/>
    </location>
</feature>
<evidence type="ECO:0000313" key="3">
    <source>
        <dbReference type="EMBL" id="ETO06614.1"/>
    </source>
</evidence>
<feature type="compositionally biased region" description="Acidic residues" evidence="2">
    <location>
        <begin position="263"/>
        <end position="278"/>
    </location>
</feature>
<dbReference type="GO" id="GO:0042273">
    <property type="term" value="P:ribosomal large subunit biogenesis"/>
    <property type="evidence" value="ECO:0007669"/>
    <property type="project" value="TreeGrafter"/>
</dbReference>
<evidence type="ECO:0000256" key="2">
    <source>
        <dbReference type="SAM" id="MobiDB-lite"/>
    </source>
</evidence>
<reference evidence="3 4" key="1">
    <citation type="journal article" date="2013" name="Curr. Biol.">
        <title>The Genome of the Foraminiferan Reticulomyxa filosa.</title>
        <authorList>
            <person name="Glockner G."/>
            <person name="Hulsmann N."/>
            <person name="Schleicher M."/>
            <person name="Noegel A.A."/>
            <person name="Eichinger L."/>
            <person name="Gallinger C."/>
            <person name="Pawlowski J."/>
            <person name="Sierra R."/>
            <person name="Euteneuer U."/>
            <person name="Pillet L."/>
            <person name="Moustafa A."/>
            <person name="Platzer M."/>
            <person name="Groth M."/>
            <person name="Szafranski K."/>
            <person name="Schliwa M."/>
        </authorList>
    </citation>
    <scope>NUCLEOTIDE SEQUENCE [LARGE SCALE GENOMIC DNA]</scope>
</reference>
<name>X6LYB1_RETFI</name>
<feature type="compositionally biased region" description="Acidic residues" evidence="2">
    <location>
        <begin position="247"/>
        <end position="256"/>
    </location>
</feature>
<dbReference type="PANTHER" id="PTHR45841">
    <property type="entry name" value="MRNA TURNOVER PROTEIN 4 MRTO4"/>
    <property type="match status" value="1"/>
</dbReference>
<dbReference type="AlphaFoldDB" id="X6LYB1"/>
<accession>X6LYB1</accession>
<feature type="compositionally biased region" description="Polar residues" evidence="2">
    <location>
        <begin position="290"/>
        <end position="300"/>
    </location>
</feature>
<dbReference type="InterPro" id="IPR051742">
    <property type="entry name" value="Ribosome_Assembly_uL10"/>
</dbReference>
<dbReference type="InterPro" id="IPR043141">
    <property type="entry name" value="Ribosomal_uL10-like_sf"/>
</dbReference>
<dbReference type="GO" id="GO:0030687">
    <property type="term" value="C:preribosome, large subunit precursor"/>
    <property type="evidence" value="ECO:0007669"/>
    <property type="project" value="TreeGrafter"/>
</dbReference>
<dbReference type="Proteomes" id="UP000023152">
    <property type="component" value="Unassembled WGS sequence"/>
</dbReference>